<dbReference type="EMBL" id="FRAD01000004">
    <property type="protein sequence ID" value="SHJ59564.1"/>
    <property type="molecule type" value="Genomic_DNA"/>
</dbReference>
<evidence type="ECO:0000313" key="2">
    <source>
        <dbReference type="EMBL" id="SHJ59564.1"/>
    </source>
</evidence>
<accession>A0A1M6KKS4</accession>
<dbReference type="Pfam" id="PF01863">
    <property type="entry name" value="YgjP-like"/>
    <property type="match status" value="1"/>
</dbReference>
<dbReference type="Proteomes" id="UP000183952">
    <property type="component" value="Unassembled WGS sequence"/>
</dbReference>
<dbReference type="AlphaFoldDB" id="A0A1M6KKS4"/>
<dbReference type="OrthoDB" id="9811177at2"/>
<feature type="domain" description="YgjP-like metallopeptidase" evidence="1">
    <location>
        <begin position="31"/>
        <end position="244"/>
    </location>
</feature>
<keyword evidence="3" id="KW-1185">Reference proteome</keyword>
<dbReference type="PANTHER" id="PTHR30399:SF1">
    <property type="entry name" value="UTP PYROPHOSPHATASE"/>
    <property type="match status" value="1"/>
</dbReference>
<reference evidence="2 3" key="1">
    <citation type="submission" date="2016-11" db="EMBL/GenBank/DDBJ databases">
        <authorList>
            <person name="Jaros S."/>
            <person name="Januszkiewicz K."/>
            <person name="Wedrychowicz H."/>
        </authorList>
    </citation>
    <scope>NUCLEOTIDE SEQUENCE [LARGE SCALE GENOMIC DNA]</scope>
    <source>
        <strain evidence="2 3">DSM 3090</strain>
    </source>
</reference>
<protein>
    <recommendedName>
        <fullName evidence="1">YgjP-like metallopeptidase domain-containing protein</fullName>
    </recommendedName>
</protein>
<dbReference type="InterPro" id="IPR002725">
    <property type="entry name" value="YgjP-like_metallopeptidase"/>
</dbReference>
<dbReference type="RefSeq" id="WP_072901945.1">
    <property type="nucleotide sequence ID" value="NZ_FRAD01000004.1"/>
</dbReference>
<dbReference type="STRING" id="1121331.SAMN02745248_00506"/>
<gene>
    <name evidence="2" type="ORF">SAMN02745248_00506</name>
</gene>
<name>A0A1M6KKS4_9CLOT</name>
<dbReference type="Gene3D" id="3.30.2010.10">
    <property type="entry name" value="Metalloproteases ('zincins'), catalytic domain"/>
    <property type="match status" value="1"/>
</dbReference>
<dbReference type="CDD" id="cd07344">
    <property type="entry name" value="M48_yhfN_like"/>
    <property type="match status" value="1"/>
</dbReference>
<dbReference type="InterPro" id="IPR053136">
    <property type="entry name" value="UTP_pyrophosphatase-like"/>
</dbReference>
<evidence type="ECO:0000313" key="3">
    <source>
        <dbReference type="Proteomes" id="UP000183952"/>
    </source>
</evidence>
<proteinExistence type="predicted"/>
<evidence type="ECO:0000259" key="1">
    <source>
        <dbReference type="Pfam" id="PF01863"/>
    </source>
</evidence>
<sequence length="246" mass="29054">MNKIENVIEEVRHITQGNIHIQYTLMTKKVKNINLRIRSDGSVMVSASKNLSASYVDDFVRSKAAFIKKAIDRLEKKQVLNGLESENYGDGEVFLILGQEFVLKVIPQCKKNSVMVDENQLLLYIRDKNEYKNREKLMKSWIRQNQQLVFSKVCDEVYDVFKKYSVHKPLIRIRKMKSRWGSCQPVKGIITLNSKLFQVPLECIEYVVYHEFNHFLHPDHSKSFYDELDILLPGWTKREEMLKQYM</sequence>
<organism evidence="2 3">
    <name type="scientific">Hathewaya proteolytica DSM 3090</name>
    <dbReference type="NCBI Taxonomy" id="1121331"/>
    <lineage>
        <taxon>Bacteria</taxon>
        <taxon>Bacillati</taxon>
        <taxon>Bacillota</taxon>
        <taxon>Clostridia</taxon>
        <taxon>Eubacteriales</taxon>
        <taxon>Clostridiaceae</taxon>
        <taxon>Hathewaya</taxon>
    </lineage>
</organism>
<dbReference type="PANTHER" id="PTHR30399">
    <property type="entry name" value="UNCHARACTERIZED PROTEIN YGJP"/>
    <property type="match status" value="1"/>
</dbReference>